<evidence type="ECO:0000256" key="1">
    <source>
        <dbReference type="SAM" id="Phobius"/>
    </source>
</evidence>
<evidence type="ECO:0000313" key="2">
    <source>
        <dbReference type="EMBL" id="MBW6390207.1"/>
    </source>
</evidence>
<sequence>MLVLVGVLMVAVPLVGVGSLLSNLAILKHLHPSLVGTPGWDWYLLWMWLAVGCAAGLSVYASLRLLHGKSARDVEAVCSILWVIGPIAAIVTNGLIPFMMHEAEMLMYDYIGPTGVPLVGAILGGAIFSLVWTSYLSRSQRVRNTYPQAQVEAQRAGQ</sequence>
<protein>
    <submittedName>
        <fullName evidence="2">DUF2569 family protein</fullName>
    </submittedName>
</protein>
<organism evidence="2 3">
    <name type="scientific">Billgrantia antri</name>
    <dbReference type="NCBI Taxonomy" id="2846777"/>
    <lineage>
        <taxon>Bacteria</taxon>
        <taxon>Pseudomonadati</taxon>
        <taxon>Pseudomonadota</taxon>
        <taxon>Gammaproteobacteria</taxon>
        <taxon>Oceanospirillales</taxon>
        <taxon>Halomonadaceae</taxon>
        <taxon>Billgrantia</taxon>
    </lineage>
</organism>
<gene>
    <name evidence="2" type="ORF">KPL81_03380</name>
</gene>
<keyword evidence="1" id="KW-0812">Transmembrane</keyword>
<reference evidence="2 3" key="1">
    <citation type="submission" date="2021-07" db="EMBL/GenBank/DDBJ databases">
        <authorList>
            <person name="So Y."/>
        </authorList>
    </citation>
    <scope>NUCLEOTIDE SEQUENCE [LARGE SCALE GENOMIC DNA]</scope>
    <source>
        <strain evidence="2 3">Y3S6</strain>
    </source>
</reference>
<feature type="transmembrane region" description="Helical" evidence="1">
    <location>
        <begin position="116"/>
        <end position="136"/>
    </location>
</feature>
<feature type="transmembrane region" description="Helical" evidence="1">
    <location>
        <begin position="43"/>
        <end position="63"/>
    </location>
</feature>
<keyword evidence="1" id="KW-1133">Transmembrane helix</keyword>
<feature type="transmembrane region" description="Helical" evidence="1">
    <location>
        <begin position="75"/>
        <end position="96"/>
    </location>
</feature>
<accession>A0ABS6ZJG2</accession>
<keyword evidence="1" id="KW-0472">Membrane</keyword>
<dbReference type="InterPro" id="IPR019690">
    <property type="entry name" value="DUF2569"/>
</dbReference>
<comment type="caution">
    <text evidence="2">The sequence shown here is derived from an EMBL/GenBank/DDBJ whole genome shotgun (WGS) entry which is preliminary data.</text>
</comment>
<evidence type="ECO:0000313" key="3">
    <source>
        <dbReference type="Proteomes" id="UP000769617"/>
    </source>
</evidence>
<dbReference type="Proteomes" id="UP000769617">
    <property type="component" value="Unassembled WGS sequence"/>
</dbReference>
<name>A0ABS6ZJG2_9GAMM</name>
<dbReference type="EMBL" id="JAHYCA010000001">
    <property type="protein sequence ID" value="MBW6390207.1"/>
    <property type="molecule type" value="Genomic_DNA"/>
</dbReference>
<keyword evidence="3" id="KW-1185">Reference proteome</keyword>
<proteinExistence type="predicted"/>
<dbReference type="Pfam" id="PF10754">
    <property type="entry name" value="DUF2569"/>
    <property type="match status" value="1"/>
</dbReference>